<dbReference type="Pfam" id="PF02883">
    <property type="entry name" value="Alpha_adaptinC2"/>
    <property type="match status" value="1"/>
</dbReference>
<evidence type="ECO:0000256" key="8">
    <source>
        <dbReference type="PIRNR" id="PIRNR037094"/>
    </source>
</evidence>
<dbReference type="SUPFAM" id="SSF49348">
    <property type="entry name" value="Clathrin adaptor appendage domain"/>
    <property type="match status" value="1"/>
</dbReference>
<sequence length="791" mass="88321">MGSLRTFIKDVRGAKTLAEERSIVTKESARIRTKLKDDHLPQDKRRKNIHKLLYLHILGEKTHFAQVECINLIASDDFRDKRIGYLAAVILLDENQEILTLLTNLLNSDLNHPNRYVVSLALSALGSLTSPELARDLYTDVESILARSTDEFLVKKALQCAAKIVQRDAALLEIFYPYIESILKSHHLSSHGVRLGVAKLCQAAILSRSQYEYDNYPEILQSLVLNIPEFYSLLQDMNATNFNPEYNVNGTCDPFLQVELLYTLRLLFELAPQETERYKDKLNDLLTQIATNSDGTKNSAHAVLYECVRTIFALQLEQSLKVLGVNVLAKFLSGKDNNTKYVALNTLLLVVPQEPHAVQKHRKFVSRCLFDPDVSIRTRAVELTFAILDSSNMKELIGELSSFLKASGEQDKDLIVFVVDHLIELFELHAVGHDNWAIDVMVDLLKVVGQHIALEKVSEIMMMINNLRDLDHKSKLIKQVLQISLGKSDGGVSGDNLGWKLVSVWCIGEYGDILLQNSYFLDTELTGYLTLLNGLYSHNVKIISYILTAALKLSAKIQNPACNEDLRQIIKGHMKDTNLILQAKSSQYSIIFNQPAKQKQDVLGAMPFFERKNKNGNSKSDSKPDTKIQEPNLLLDLLESTPASNGQTKNDSQTLASIFGDQPSNNTANVATEETSHVTIPIPSDAVHAYNSSDMDVSIKVDSVAPSEAKLDLYVKAHAPIKNLQVLAAVSKTQKLVMGTLSNHSIAAGQVSRQELKVTGSGKLKFRIKLVHESPTGTQIEQFDHKLDQSL</sequence>
<dbReference type="AlphaFoldDB" id="A0A1G4KBD9"/>
<dbReference type="Gene3D" id="1.25.10.10">
    <property type="entry name" value="Leucine-rich Repeat Variant"/>
    <property type="match status" value="1"/>
</dbReference>
<dbReference type="InterPro" id="IPR011989">
    <property type="entry name" value="ARM-like"/>
</dbReference>
<organism evidence="10 11">
    <name type="scientific">Lachancea nothofagi CBS 11611</name>
    <dbReference type="NCBI Taxonomy" id="1266666"/>
    <lineage>
        <taxon>Eukaryota</taxon>
        <taxon>Fungi</taxon>
        <taxon>Dikarya</taxon>
        <taxon>Ascomycota</taxon>
        <taxon>Saccharomycotina</taxon>
        <taxon>Saccharomycetes</taxon>
        <taxon>Saccharomycetales</taxon>
        <taxon>Saccharomycetaceae</taxon>
        <taxon>Lachancea</taxon>
    </lineage>
</organism>
<dbReference type="Pfam" id="PF01602">
    <property type="entry name" value="Adaptin_N"/>
    <property type="match status" value="1"/>
</dbReference>
<keyword evidence="7 8" id="KW-0968">Cytoplasmic vesicle</keyword>
<keyword evidence="4 8" id="KW-0653">Protein transport</keyword>
<evidence type="ECO:0000256" key="6">
    <source>
        <dbReference type="ARBA" id="ARBA00023136"/>
    </source>
</evidence>
<dbReference type="InterPro" id="IPR016024">
    <property type="entry name" value="ARM-type_fold"/>
</dbReference>
<gene>
    <name evidence="10" type="ORF">LANO_0F12486G</name>
</gene>
<dbReference type="GO" id="GO:0016192">
    <property type="term" value="P:vesicle-mediated transport"/>
    <property type="evidence" value="ECO:0007669"/>
    <property type="project" value="InterPro"/>
</dbReference>
<dbReference type="InterPro" id="IPR013041">
    <property type="entry name" value="Clathrin_app_Ig-like_sf"/>
</dbReference>
<dbReference type="Proteomes" id="UP000189911">
    <property type="component" value="Chromosome F"/>
</dbReference>
<keyword evidence="6 8" id="KW-0472">Membrane</keyword>
<name>A0A1G4KBD9_9SACH</name>
<comment type="subcellular location">
    <subcellularLocation>
        <location evidence="1">Cytoplasmic vesicle membrane</location>
    </subcellularLocation>
    <subcellularLocation>
        <location evidence="2">Golgi apparatus</location>
    </subcellularLocation>
</comment>
<dbReference type="InterPro" id="IPR050840">
    <property type="entry name" value="Adaptor_Complx_Large_Subunit"/>
</dbReference>
<keyword evidence="5 8" id="KW-0333">Golgi apparatus</keyword>
<dbReference type="SMART" id="SM00809">
    <property type="entry name" value="Alpha_adaptinC2"/>
    <property type="match status" value="1"/>
</dbReference>
<proteinExistence type="inferred from homology"/>
<evidence type="ECO:0000256" key="5">
    <source>
        <dbReference type="ARBA" id="ARBA00023034"/>
    </source>
</evidence>
<evidence type="ECO:0000256" key="7">
    <source>
        <dbReference type="ARBA" id="ARBA00023329"/>
    </source>
</evidence>
<dbReference type="OrthoDB" id="28053at2759"/>
<keyword evidence="3 8" id="KW-0813">Transport</keyword>
<keyword evidence="11" id="KW-1185">Reference proteome</keyword>
<dbReference type="InterPro" id="IPR017107">
    <property type="entry name" value="AP1_complex_gsu"/>
</dbReference>
<protein>
    <recommendedName>
        <fullName evidence="8">AP-1 complex subunit gamma</fullName>
    </recommendedName>
</protein>
<feature type="domain" description="Clathrin adaptor alpha/beta/gamma-adaptin appendage Ig-like subdomain" evidence="9">
    <location>
        <begin position="679"/>
        <end position="788"/>
    </location>
</feature>
<evidence type="ECO:0000259" key="9">
    <source>
        <dbReference type="SMART" id="SM00809"/>
    </source>
</evidence>
<dbReference type="PANTHER" id="PTHR22780">
    <property type="entry name" value="ADAPTIN, ALPHA/GAMMA/EPSILON"/>
    <property type="match status" value="1"/>
</dbReference>
<dbReference type="InterPro" id="IPR002553">
    <property type="entry name" value="Clathrin/coatomer_adapt-like_N"/>
</dbReference>
<comment type="similarity">
    <text evidence="8">Belongs to the adaptor complexes large subunit family.</text>
</comment>
<evidence type="ECO:0000256" key="4">
    <source>
        <dbReference type="ARBA" id="ARBA00022927"/>
    </source>
</evidence>
<dbReference type="PIRSF" id="PIRSF037094">
    <property type="entry name" value="AP1_complex_gamma"/>
    <property type="match status" value="1"/>
</dbReference>
<accession>A0A1G4KBD9</accession>
<dbReference type="EMBL" id="LT598452">
    <property type="protein sequence ID" value="SCV01582.1"/>
    <property type="molecule type" value="Genomic_DNA"/>
</dbReference>
<dbReference type="SUPFAM" id="SSF48371">
    <property type="entry name" value="ARM repeat"/>
    <property type="match status" value="1"/>
</dbReference>
<dbReference type="InterPro" id="IPR008152">
    <property type="entry name" value="Clathrin_a/b/g-adaptin_app_Ig"/>
</dbReference>
<evidence type="ECO:0000313" key="10">
    <source>
        <dbReference type="EMBL" id="SCV01582.1"/>
    </source>
</evidence>
<evidence type="ECO:0000256" key="1">
    <source>
        <dbReference type="ARBA" id="ARBA00004156"/>
    </source>
</evidence>
<evidence type="ECO:0000256" key="3">
    <source>
        <dbReference type="ARBA" id="ARBA00022448"/>
    </source>
</evidence>
<dbReference type="GO" id="GO:0006886">
    <property type="term" value="P:intracellular protein transport"/>
    <property type="evidence" value="ECO:0007669"/>
    <property type="project" value="UniProtKB-UniRule"/>
</dbReference>
<evidence type="ECO:0000313" key="11">
    <source>
        <dbReference type="Proteomes" id="UP000189911"/>
    </source>
</evidence>
<dbReference type="GO" id="GO:0030121">
    <property type="term" value="C:AP-1 adaptor complex"/>
    <property type="evidence" value="ECO:0007669"/>
    <property type="project" value="InterPro"/>
</dbReference>
<reference evidence="11" key="1">
    <citation type="submission" date="2016-03" db="EMBL/GenBank/DDBJ databases">
        <authorList>
            <person name="Devillers Hugo."/>
        </authorList>
    </citation>
    <scope>NUCLEOTIDE SEQUENCE [LARGE SCALE GENOMIC DNA]</scope>
</reference>
<evidence type="ECO:0000256" key="2">
    <source>
        <dbReference type="ARBA" id="ARBA00004555"/>
    </source>
</evidence>
<dbReference type="Gene3D" id="2.60.40.1230">
    <property type="match status" value="1"/>
</dbReference>